<gene>
    <name evidence="1" type="ORF">Patl1_26078</name>
</gene>
<comment type="caution">
    <text evidence="1">The sequence shown here is derived from an EMBL/GenBank/DDBJ whole genome shotgun (WGS) entry which is preliminary data.</text>
</comment>
<sequence length="109" mass="12602">MEIQESHHNWHKSWSETDINPRSNRVRYNGPLSGPITSNTFEDALHFLLEKGCSLIMKRLGDVTYEAESPDEKAFLVAAREFGFEFCKRTQSSVFIHEIYHSSGQPTQR</sequence>
<keyword evidence="2" id="KW-1185">Reference proteome</keyword>
<evidence type="ECO:0000313" key="1">
    <source>
        <dbReference type="EMBL" id="KAJ0092072.1"/>
    </source>
</evidence>
<dbReference type="Proteomes" id="UP001164250">
    <property type="component" value="Chromosome 7"/>
</dbReference>
<dbReference type="EMBL" id="CM047903">
    <property type="protein sequence ID" value="KAJ0092072.1"/>
    <property type="molecule type" value="Genomic_DNA"/>
</dbReference>
<organism evidence="1 2">
    <name type="scientific">Pistacia atlantica</name>
    <dbReference type="NCBI Taxonomy" id="434234"/>
    <lineage>
        <taxon>Eukaryota</taxon>
        <taxon>Viridiplantae</taxon>
        <taxon>Streptophyta</taxon>
        <taxon>Embryophyta</taxon>
        <taxon>Tracheophyta</taxon>
        <taxon>Spermatophyta</taxon>
        <taxon>Magnoliopsida</taxon>
        <taxon>eudicotyledons</taxon>
        <taxon>Gunneridae</taxon>
        <taxon>Pentapetalae</taxon>
        <taxon>rosids</taxon>
        <taxon>malvids</taxon>
        <taxon>Sapindales</taxon>
        <taxon>Anacardiaceae</taxon>
        <taxon>Pistacia</taxon>
    </lineage>
</organism>
<protein>
    <submittedName>
        <fullName evidence="1">Uncharacterized protein</fullName>
    </submittedName>
</protein>
<name>A0ACC1AZE0_9ROSI</name>
<evidence type="ECO:0000313" key="2">
    <source>
        <dbReference type="Proteomes" id="UP001164250"/>
    </source>
</evidence>
<accession>A0ACC1AZE0</accession>
<reference evidence="2" key="1">
    <citation type="journal article" date="2023" name="G3 (Bethesda)">
        <title>Genome assembly and association tests identify interacting loci associated with vigor, precocity, and sex in interspecific pistachio rootstocks.</title>
        <authorList>
            <person name="Palmer W."/>
            <person name="Jacygrad E."/>
            <person name="Sagayaradj S."/>
            <person name="Cavanaugh K."/>
            <person name="Han R."/>
            <person name="Bertier L."/>
            <person name="Beede B."/>
            <person name="Kafkas S."/>
            <person name="Golino D."/>
            <person name="Preece J."/>
            <person name="Michelmore R."/>
        </authorList>
    </citation>
    <scope>NUCLEOTIDE SEQUENCE [LARGE SCALE GENOMIC DNA]</scope>
</reference>
<proteinExistence type="predicted"/>